<reference evidence="2 3" key="1">
    <citation type="submission" date="2017-05" db="EMBL/GenBank/DDBJ databases">
        <authorList>
            <person name="Varghese N."/>
            <person name="Submissions S."/>
        </authorList>
    </citation>
    <scope>NUCLEOTIDE SEQUENCE [LARGE SCALE GENOMIC DNA]</scope>
    <source>
        <strain evidence="2 3">DSM 19382</strain>
    </source>
</reference>
<dbReference type="RefSeq" id="WP_142449865.1">
    <property type="nucleotide sequence ID" value="NZ_FXTA01000002.1"/>
</dbReference>
<protein>
    <submittedName>
        <fullName evidence="2">Uncharacterized protein</fullName>
    </submittedName>
</protein>
<accession>A0A521BY05</accession>
<name>A0A521BY05_9FLAO</name>
<gene>
    <name evidence="1" type="ORF">GJU42_20955</name>
    <name evidence="2" type="ORF">SAMN06265349_10219</name>
</gene>
<dbReference type="EMBL" id="FXTA01000002">
    <property type="protein sequence ID" value="SMO52056.1"/>
    <property type="molecule type" value="Genomic_DNA"/>
</dbReference>
<reference evidence="1 4" key="2">
    <citation type="submission" date="2019-11" db="EMBL/GenBank/DDBJ databases">
        <title>Flavobacterium resistens genome.</title>
        <authorList>
            <person name="Wilson V.M."/>
            <person name="Newman J.D."/>
        </authorList>
    </citation>
    <scope>NUCLEOTIDE SEQUENCE [LARGE SCALE GENOMIC DNA]</scope>
    <source>
        <strain evidence="1 4">DSM 19382</strain>
    </source>
</reference>
<organism evidence="2 3">
    <name type="scientific">Flavobacterium resistens</name>
    <dbReference type="NCBI Taxonomy" id="443612"/>
    <lineage>
        <taxon>Bacteria</taxon>
        <taxon>Pseudomonadati</taxon>
        <taxon>Bacteroidota</taxon>
        <taxon>Flavobacteriia</taxon>
        <taxon>Flavobacteriales</taxon>
        <taxon>Flavobacteriaceae</taxon>
        <taxon>Flavobacterium</taxon>
    </lineage>
</organism>
<sequence>MKDYDVVGLILKGKKAVIAAVLPVATRNNVYYIYDVYNISDGQENKIVIHFKDLIGKKLSANGNYESFIIDLSKDKYLSINFAKKIRAAFHHENGELTKTPEEIFDAAFDPIVTPDTTGKGTIREGEEDGE</sequence>
<dbReference type="Proteomes" id="UP000468990">
    <property type="component" value="Unassembled WGS sequence"/>
</dbReference>
<evidence type="ECO:0000313" key="2">
    <source>
        <dbReference type="EMBL" id="SMO52056.1"/>
    </source>
</evidence>
<evidence type="ECO:0000313" key="3">
    <source>
        <dbReference type="Proteomes" id="UP000317289"/>
    </source>
</evidence>
<evidence type="ECO:0000313" key="1">
    <source>
        <dbReference type="EMBL" id="MRX70455.1"/>
    </source>
</evidence>
<dbReference type="EMBL" id="WKKG01000015">
    <property type="protein sequence ID" value="MRX70455.1"/>
    <property type="molecule type" value="Genomic_DNA"/>
</dbReference>
<dbReference type="AlphaFoldDB" id="A0A521BY05"/>
<keyword evidence="4" id="KW-1185">Reference proteome</keyword>
<proteinExistence type="predicted"/>
<dbReference type="Proteomes" id="UP000317289">
    <property type="component" value="Unassembled WGS sequence"/>
</dbReference>
<dbReference type="OrthoDB" id="1361657at2"/>
<evidence type="ECO:0000313" key="4">
    <source>
        <dbReference type="Proteomes" id="UP000468990"/>
    </source>
</evidence>